<keyword evidence="13" id="KW-0732">Signal</keyword>
<dbReference type="OrthoDB" id="5907685at2759"/>
<dbReference type="PANTHER" id="PTHR11716:SF47">
    <property type="entry name" value="PHOSPHOLIPASE A2-ALPHA"/>
    <property type="match status" value="1"/>
</dbReference>
<comment type="subcellular location">
    <subcellularLocation>
        <location evidence="2">Secreted</location>
    </subcellularLocation>
</comment>
<keyword evidence="7" id="KW-0106">Calcium</keyword>
<feature type="disulfide bond" evidence="10">
    <location>
        <begin position="256"/>
        <end position="324"/>
    </location>
</feature>
<evidence type="ECO:0000256" key="9">
    <source>
        <dbReference type="ARBA" id="ARBA00023098"/>
    </source>
</evidence>
<evidence type="ECO:0000256" key="10">
    <source>
        <dbReference type="PIRSR" id="PIRSR601211-3"/>
    </source>
</evidence>
<keyword evidence="4" id="KW-0964">Secreted</keyword>
<keyword evidence="16" id="KW-1185">Reference proteome</keyword>
<sequence length="705" mass="79825">MIIIMYNILFIFITLFVQTSEKIGIEFKECSETTNICTKADICPYFLICYDSMLTPNLTRNWKFPTRYSIPKRTKDGLCIECIYNGKCEGINEKWNGLKVKQYGNTLQIYADIFPINYVLELENINASEFIQFIYGEKNILNKIINSSPLDIEYLRESQNVVVPLLKDYPGLIMLKMDILYGTGIEHLDVRPRIIFNEECEKTTTTILPTTTKEKFCNLQSNPLDFNLYGCHCSSKWNTTDIDEHIREPVDEIDRCCMARNKCQLRTKQNCSDSEIFEIYEKPMNSSIYDFECVWTKKGAKMKCNGKTKCDIDMCLCDKKLIECLGKFPKPKKPQICWNLFLSISDKINGRNESENPLNIINSKKEEMNKSRNELNKIAKTKGKININNATDVLKEAKNSIGNNTQIAIDSFNKMEEQVKEADKNLENAIVKAERTNKSEDWIKVDEASTAATRAAVEAAILGRKIAENAQESAKTIDAMKEVENLIDKQEEEKISAIFAYPNCENIQKFEIANGHHGCLCCRTRHECYDKSYSYRECVLFNIYEKNCTSNLFNCSNFTSICQERLCNCDSDLNKCLSSSLIKTNLTCDINKANMTKINKLSNQAKEEVETQMSIARKAYKIAKPIIHKTKKATQQYIIEQAGKYVGGAGGVALGTTIAGPIGGVVGGFVGKQVGGYLAEIGGKFILKEGGIVDQVENTIKGWIG</sequence>
<dbReference type="SUPFAM" id="SSF48619">
    <property type="entry name" value="Phospholipase A2, PLA2"/>
    <property type="match status" value="2"/>
</dbReference>
<evidence type="ECO:0000256" key="2">
    <source>
        <dbReference type="ARBA" id="ARBA00004613"/>
    </source>
</evidence>
<feature type="disulfide bond" evidence="10">
    <location>
        <begin position="271"/>
        <end position="310"/>
    </location>
</feature>
<dbReference type="InterPro" id="IPR016090">
    <property type="entry name" value="PLA2-like_dom"/>
</dbReference>
<accession>A0A8S9ZJR3</accession>
<keyword evidence="12" id="KW-0175">Coiled coil</keyword>
<keyword evidence="10" id="KW-1015">Disulfide bond</keyword>
<evidence type="ECO:0000256" key="4">
    <source>
        <dbReference type="ARBA" id="ARBA00022525"/>
    </source>
</evidence>
<dbReference type="PANTHER" id="PTHR11716">
    <property type="entry name" value="PHOSPHOLIPASE A2 FAMILY MEMBER"/>
    <property type="match status" value="1"/>
</dbReference>
<dbReference type="GO" id="GO:0005576">
    <property type="term" value="C:extracellular region"/>
    <property type="evidence" value="ECO:0007669"/>
    <property type="project" value="UniProtKB-SubCell"/>
</dbReference>
<dbReference type="Pfam" id="PF00068">
    <property type="entry name" value="Phospholip_A2_1"/>
    <property type="match status" value="1"/>
</dbReference>
<dbReference type="Gene3D" id="1.20.90.10">
    <property type="entry name" value="Phospholipase A2 domain"/>
    <property type="match status" value="2"/>
</dbReference>
<dbReference type="SMART" id="SM00085">
    <property type="entry name" value="PA2c"/>
    <property type="match status" value="1"/>
</dbReference>
<dbReference type="Proteomes" id="UP000605970">
    <property type="component" value="Unassembled WGS sequence"/>
</dbReference>
<evidence type="ECO:0000256" key="12">
    <source>
        <dbReference type="SAM" id="Coils"/>
    </source>
</evidence>
<evidence type="ECO:0000313" key="15">
    <source>
        <dbReference type="EMBL" id="KAF7633616.1"/>
    </source>
</evidence>
<dbReference type="InterPro" id="IPR036444">
    <property type="entry name" value="PLipase_A2_dom_sf"/>
</dbReference>
<evidence type="ECO:0000256" key="8">
    <source>
        <dbReference type="ARBA" id="ARBA00022963"/>
    </source>
</evidence>
<proteinExistence type="inferred from homology"/>
<feature type="disulfide bond" evidence="10">
    <location>
        <begin position="233"/>
        <end position="257"/>
    </location>
</feature>
<evidence type="ECO:0000259" key="14">
    <source>
        <dbReference type="SMART" id="SM00085"/>
    </source>
</evidence>
<feature type="disulfide bond" evidence="10">
    <location>
        <begin position="304"/>
        <end position="315"/>
    </location>
</feature>
<dbReference type="AlphaFoldDB" id="A0A8S9ZJR3"/>
<keyword evidence="9" id="KW-0443">Lipid metabolism</keyword>
<evidence type="ECO:0000256" key="3">
    <source>
        <dbReference type="ARBA" id="ARBA00013278"/>
    </source>
</evidence>
<dbReference type="EC" id="3.1.1.4" evidence="3"/>
<evidence type="ECO:0000313" key="16">
    <source>
        <dbReference type="Proteomes" id="UP000605970"/>
    </source>
</evidence>
<evidence type="ECO:0000256" key="5">
    <source>
        <dbReference type="ARBA" id="ARBA00022723"/>
    </source>
</evidence>
<evidence type="ECO:0000256" key="7">
    <source>
        <dbReference type="ARBA" id="ARBA00022837"/>
    </source>
</evidence>
<feature type="coiled-coil region" evidence="12">
    <location>
        <begin position="412"/>
        <end position="439"/>
    </location>
</feature>
<dbReference type="GO" id="GO:0004623">
    <property type="term" value="F:phospholipase A2 activity"/>
    <property type="evidence" value="ECO:0007669"/>
    <property type="project" value="UniProtKB-EC"/>
</dbReference>
<reference evidence="15" key="1">
    <citation type="journal article" date="2020" name="Ecol. Evol.">
        <title>Genome structure and content of the rice root-knot nematode (Meloidogyne graminicola).</title>
        <authorList>
            <person name="Phan N.T."/>
            <person name="Danchin E.G.J."/>
            <person name="Klopp C."/>
            <person name="Perfus-Barbeoch L."/>
            <person name="Kozlowski D.K."/>
            <person name="Koutsovoulos G.D."/>
            <person name="Lopez-Roques C."/>
            <person name="Bouchez O."/>
            <person name="Zahm M."/>
            <person name="Besnard G."/>
            <person name="Bellafiore S."/>
        </authorList>
    </citation>
    <scope>NUCLEOTIDE SEQUENCE</scope>
    <source>
        <strain evidence="15">VN-18</strain>
    </source>
</reference>
<gene>
    <name evidence="15" type="ORF">Mgra_00006923</name>
</gene>
<feature type="disulfide bond" evidence="10">
    <location>
        <begin position="263"/>
        <end position="317"/>
    </location>
</feature>
<comment type="similarity">
    <text evidence="11">Belongs to the phospholipase A2 family.</text>
</comment>
<keyword evidence="8" id="KW-0442">Lipid degradation</keyword>
<evidence type="ECO:0000256" key="1">
    <source>
        <dbReference type="ARBA" id="ARBA00001913"/>
    </source>
</evidence>
<name>A0A8S9ZJR3_9BILA</name>
<comment type="cofactor">
    <cofactor evidence="1">
        <name>Ca(2+)</name>
        <dbReference type="ChEBI" id="CHEBI:29108"/>
    </cofactor>
</comment>
<keyword evidence="5" id="KW-0479">Metal-binding</keyword>
<comment type="caution">
    <text evidence="15">The sequence shown here is derived from an EMBL/GenBank/DDBJ whole genome shotgun (WGS) entry which is preliminary data.</text>
</comment>
<feature type="chain" id="PRO_5035932207" description="phospholipase A2" evidence="13">
    <location>
        <begin position="20"/>
        <end position="705"/>
    </location>
</feature>
<dbReference type="InterPro" id="IPR001211">
    <property type="entry name" value="PLA2"/>
</dbReference>
<evidence type="ECO:0000256" key="11">
    <source>
        <dbReference type="RuleBase" id="RU003654"/>
    </source>
</evidence>
<dbReference type="GO" id="GO:0006644">
    <property type="term" value="P:phospholipid metabolic process"/>
    <property type="evidence" value="ECO:0007669"/>
    <property type="project" value="InterPro"/>
</dbReference>
<evidence type="ECO:0000256" key="13">
    <source>
        <dbReference type="SAM" id="SignalP"/>
    </source>
</evidence>
<organism evidence="15 16">
    <name type="scientific">Meloidogyne graminicola</name>
    <dbReference type="NCBI Taxonomy" id="189291"/>
    <lineage>
        <taxon>Eukaryota</taxon>
        <taxon>Metazoa</taxon>
        <taxon>Ecdysozoa</taxon>
        <taxon>Nematoda</taxon>
        <taxon>Chromadorea</taxon>
        <taxon>Rhabditida</taxon>
        <taxon>Tylenchina</taxon>
        <taxon>Tylenchomorpha</taxon>
        <taxon>Tylenchoidea</taxon>
        <taxon>Meloidogynidae</taxon>
        <taxon>Meloidogyninae</taxon>
        <taxon>Meloidogyne</taxon>
    </lineage>
</organism>
<dbReference type="EMBL" id="JABEBT010000072">
    <property type="protein sequence ID" value="KAF7633616.1"/>
    <property type="molecule type" value="Genomic_DNA"/>
</dbReference>
<feature type="non-terminal residue" evidence="15">
    <location>
        <position position="705"/>
    </location>
</feature>
<dbReference type="GO" id="GO:0050482">
    <property type="term" value="P:arachidonate secretion"/>
    <property type="evidence" value="ECO:0007669"/>
    <property type="project" value="InterPro"/>
</dbReference>
<dbReference type="GO" id="GO:0005509">
    <property type="term" value="F:calcium ion binding"/>
    <property type="evidence" value="ECO:0007669"/>
    <property type="project" value="InterPro"/>
</dbReference>
<evidence type="ECO:0000256" key="6">
    <source>
        <dbReference type="ARBA" id="ARBA00022801"/>
    </source>
</evidence>
<keyword evidence="6" id="KW-0378">Hydrolase</keyword>
<protein>
    <recommendedName>
        <fullName evidence="3">phospholipase A2</fullName>
        <ecNumber evidence="3">3.1.1.4</ecNumber>
    </recommendedName>
</protein>
<dbReference type="GO" id="GO:0016042">
    <property type="term" value="P:lipid catabolic process"/>
    <property type="evidence" value="ECO:0007669"/>
    <property type="project" value="UniProtKB-KW"/>
</dbReference>
<feature type="signal peptide" evidence="13">
    <location>
        <begin position="1"/>
        <end position="19"/>
    </location>
</feature>
<feature type="domain" description="Phospholipase A2-like central" evidence="14">
    <location>
        <begin position="216"/>
        <end position="343"/>
    </location>
</feature>